<dbReference type="RefSeq" id="WP_347794637.1">
    <property type="nucleotide sequence ID" value="NZ_JAYMYY010000002.1"/>
</dbReference>
<evidence type="ECO:0000313" key="6">
    <source>
        <dbReference type="Proteomes" id="UP001444146"/>
    </source>
</evidence>
<evidence type="ECO:0000313" key="5">
    <source>
        <dbReference type="EMBL" id="MEO3990198.1"/>
    </source>
</evidence>
<gene>
    <name evidence="5" type="ORF">VSR74_10250</name>
</gene>
<keyword evidence="2" id="KW-0238">DNA-binding</keyword>
<dbReference type="Pfam" id="PF06445">
    <property type="entry name" value="GyrI-like"/>
    <property type="match status" value="1"/>
</dbReference>
<dbReference type="Gene3D" id="3.20.80.10">
    <property type="entry name" value="Regulatory factor, effector binding domain"/>
    <property type="match status" value="1"/>
</dbReference>
<dbReference type="InterPro" id="IPR050908">
    <property type="entry name" value="SmbC-like"/>
</dbReference>
<dbReference type="InterPro" id="IPR010499">
    <property type="entry name" value="AraC_E-bd"/>
</dbReference>
<dbReference type="EMBL" id="JAYMYY010000002">
    <property type="protein sequence ID" value="MEO3990198.1"/>
    <property type="molecule type" value="Genomic_DNA"/>
</dbReference>
<accession>A0ABV0HIV0</accession>
<protein>
    <submittedName>
        <fullName evidence="5">AraC family transcriptional regulator</fullName>
    </submittedName>
</protein>
<evidence type="ECO:0000256" key="3">
    <source>
        <dbReference type="ARBA" id="ARBA00023163"/>
    </source>
</evidence>
<name>A0ABV0HIV0_9ENTR</name>
<dbReference type="Pfam" id="PF12833">
    <property type="entry name" value="HTH_18"/>
    <property type="match status" value="1"/>
</dbReference>
<evidence type="ECO:0000259" key="4">
    <source>
        <dbReference type="PROSITE" id="PS01124"/>
    </source>
</evidence>
<keyword evidence="3" id="KW-0804">Transcription</keyword>
<keyword evidence="1" id="KW-0805">Transcription regulation</keyword>
<comment type="caution">
    <text evidence="5">The sequence shown here is derived from an EMBL/GenBank/DDBJ whole genome shotgun (WGS) entry which is preliminary data.</text>
</comment>
<dbReference type="InterPro" id="IPR009057">
    <property type="entry name" value="Homeodomain-like_sf"/>
</dbReference>
<sequence length="288" mass="33568">MNDLLKAQYSARLRRVCDHIERHLDTSLSLETLSQMAHCSPFHFHRQFTAWCGMPLYRYIQWLRLRRASWRLAFNPQDRVIDIALDAGFQNPESFTRAFKIAFDQSPRQFRQHPDWRGWHQRMPMMNIKGQKNMDVTLVDFPRTPVALLQHRCSPELVNYSAAKFILWRKETGLSPVSQSKTFGIAWDDPQTTPPDAFRFDICGSVNEPVPENIHGVINSEIPAGRCAVVRHQGALDTLADSVWFLFRDWLPGSGETPRDFPVFFQYLNFVHEVAEHELQTDIYLPLQ</sequence>
<dbReference type="InterPro" id="IPR018060">
    <property type="entry name" value="HTH_AraC"/>
</dbReference>
<evidence type="ECO:0000256" key="1">
    <source>
        <dbReference type="ARBA" id="ARBA00023015"/>
    </source>
</evidence>
<dbReference type="SUPFAM" id="SSF46689">
    <property type="entry name" value="Homeodomain-like"/>
    <property type="match status" value="2"/>
</dbReference>
<reference evidence="5 6" key="1">
    <citation type="submission" date="2024-01" db="EMBL/GenBank/DDBJ databases">
        <title>Pseudocitrobacter sp. Endophytic strain Cyp-38L.</title>
        <authorList>
            <person name="Amer M.A."/>
            <person name="Hamed S.M."/>
        </authorList>
    </citation>
    <scope>NUCLEOTIDE SEQUENCE [LARGE SCALE GENOMIC DNA]</scope>
    <source>
        <strain evidence="5 6">Cyp38S</strain>
    </source>
</reference>
<proteinExistence type="predicted"/>
<dbReference type="Gene3D" id="1.10.10.60">
    <property type="entry name" value="Homeodomain-like"/>
    <property type="match status" value="2"/>
</dbReference>
<dbReference type="Proteomes" id="UP001444146">
    <property type="component" value="Unassembled WGS sequence"/>
</dbReference>
<dbReference type="PRINTS" id="PR00032">
    <property type="entry name" value="HTHARAC"/>
</dbReference>
<dbReference type="PANTHER" id="PTHR40055:SF1">
    <property type="entry name" value="TRANSCRIPTIONAL REGULATOR YGIV-RELATED"/>
    <property type="match status" value="1"/>
</dbReference>
<evidence type="ECO:0000256" key="2">
    <source>
        <dbReference type="ARBA" id="ARBA00023125"/>
    </source>
</evidence>
<dbReference type="PROSITE" id="PS01124">
    <property type="entry name" value="HTH_ARAC_FAMILY_2"/>
    <property type="match status" value="1"/>
</dbReference>
<dbReference type="InterPro" id="IPR020449">
    <property type="entry name" value="Tscrpt_reg_AraC-type_HTH"/>
</dbReference>
<dbReference type="SMART" id="SM00871">
    <property type="entry name" value="AraC_E_bind"/>
    <property type="match status" value="1"/>
</dbReference>
<dbReference type="SMART" id="SM00342">
    <property type="entry name" value="HTH_ARAC"/>
    <property type="match status" value="1"/>
</dbReference>
<feature type="domain" description="HTH araC/xylS-type" evidence="4">
    <location>
        <begin position="14"/>
        <end position="113"/>
    </location>
</feature>
<organism evidence="5 6">
    <name type="scientific">Pseudocitrobacter cyperus</name>
    <dbReference type="NCBI Taxonomy" id="3112843"/>
    <lineage>
        <taxon>Bacteria</taxon>
        <taxon>Pseudomonadati</taxon>
        <taxon>Pseudomonadota</taxon>
        <taxon>Gammaproteobacteria</taxon>
        <taxon>Enterobacterales</taxon>
        <taxon>Enterobacteriaceae</taxon>
        <taxon>Pseudocitrobacter</taxon>
    </lineage>
</organism>
<keyword evidence="6" id="KW-1185">Reference proteome</keyword>
<dbReference type="SUPFAM" id="SSF55136">
    <property type="entry name" value="Probable bacterial effector-binding domain"/>
    <property type="match status" value="1"/>
</dbReference>
<dbReference type="PANTHER" id="PTHR40055">
    <property type="entry name" value="TRANSCRIPTIONAL REGULATOR YGIV-RELATED"/>
    <property type="match status" value="1"/>
</dbReference>
<dbReference type="InterPro" id="IPR029442">
    <property type="entry name" value="GyrI-like"/>
</dbReference>
<dbReference type="InterPro" id="IPR011256">
    <property type="entry name" value="Reg_factor_effector_dom_sf"/>
</dbReference>